<gene>
    <name evidence="2" type="ordered locus">Dvul_1126</name>
</gene>
<protein>
    <submittedName>
        <fullName evidence="2">Uncharacterized protein</fullName>
    </submittedName>
</protein>
<feature type="compositionally biased region" description="Gly residues" evidence="1">
    <location>
        <begin position="170"/>
        <end position="181"/>
    </location>
</feature>
<feature type="compositionally biased region" description="Gly residues" evidence="1">
    <location>
        <begin position="193"/>
        <end position="206"/>
    </location>
</feature>
<sequence length="238" mass="24692">MILRMKVSIMWAHFAPYFSWVCMRDGKRCLITMYCSRGTERASSVANAAYAAEGAHMPYGDGTGPFGTYEECPAGQRPGQRLGQTGLGPADAEAGAGAGVGREAGRGAGRRRGLCRGAQFGAQLGTQFGAGRGAGRAAGQGATLTPQTEENVVMTEREAPLDVVMSPGTGDRGGFGRGTGCGRMRAGRVPTGQGRGNGCGNGQGFGRRGRFTGDSPALADAPTDAAPERNWHMDRENA</sequence>
<feature type="compositionally biased region" description="Basic and acidic residues" evidence="1">
    <location>
        <begin position="226"/>
        <end position="238"/>
    </location>
</feature>
<evidence type="ECO:0000313" key="2">
    <source>
        <dbReference type="EMBL" id="ABM28146.1"/>
    </source>
</evidence>
<dbReference type="KEGG" id="dvl:Dvul_1126"/>
<feature type="region of interest" description="Disordered" evidence="1">
    <location>
        <begin position="163"/>
        <end position="238"/>
    </location>
</feature>
<accession>A0A0H3A6P3</accession>
<reference evidence="3" key="1">
    <citation type="journal article" date="2009" name="Environ. Microbiol.">
        <title>Contribution of mobile genetic elements to Desulfovibrio vulgaris genome plasticity.</title>
        <authorList>
            <person name="Walker C.B."/>
            <person name="Stolyar S."/>
            <person name="Chivian D."/>
            <person name="Pinel N."/>
            <person name="Gabster J.A."/>
            <person name="Dehal P.S."/>
            <person name="He Z."/>
            <person name="Yang Z.K."/>
            <person name="Yen H.C."/>
            <person name="Zhou J."/>
            <person name="Wall J.D."/>
            <person name="Hazen T.C."/>
            <person name="Arkin A.P."/>
            <person name="Stahl D.A."/>
        </authorList>
    </citation>
    <scope>NUCLEOTIDE SEQUENCE [LARGE SCALE GENOMIC DNA]</scope>
    <source>
        <strain evidence="3">DP4</strain>
    </source>
</reference>
<evidence type="ECO:0000256" key="1">
    <source>
        <dbReference type="SAM" id="MobiDB-lite"/>
    </source>
</evidence>
<name>A0A0H3A6P3_NITV4</name>
<dbReference type="EMBL" id="CP000527">
    <property type="protein sequence ID" value="ABM28146.1"/>
    <property type="molecule type" value="Genomic_DNA"/>
</dbReference>
<dbReference type="AlphaFoldDB" id="A0A0H3A6P3"/>
<feature type="compositionally biased region" description="Low complexity" evidence="1">
    <location>
        <begin position="212"/>
        <end position="225"/>
    </location>
</feature>
<dbReference type="Proteomes" id="UP000009173">
    <property type="component" value="Chromosome"/>
</dbReference>
<evidence type="ECO:0000313" key="3">
    <source>
        <dbReference type="Proteomes" id="UP000009173"/>
    </source>
</evidence>
<feature type="region of interest" description="Disordered" evidence="1">
    <location>
        <begin position="74"/>
        <end position="108"/>
    </location>
</feature>
<organism evidence="2 3">
    <name type="scientific">Nitratidesulfovibrio vulgaris (strain DP4)</name>
    <name type="common">Desulfovibrio vulgaris</name>
    <dbReference type="NCBI Taxonomy" id="391774"/>
    <lineage>
        <taxon>Bacteria</taxon>
        <taxon>Pseudomonadati</taxon>
        <taxon>Thermodesulfobacteriota</taxon>
        <taxon>Desulfovibrionia</taxon>
        <taxon>Desulfovibrionales</taxon>
        <taxon>Desulfovibrionaceae</taxon>
        <taxon>Nitratidesulfovibrio</taxon>
    </lineage>
</organism>
<proteinExistence type="predicted"/>
<dbReference type="HOGENOM" id="CLU_101712_0_0_7"/>